<protein>
    <submittedName>
        <fullName evidence="4">Benzoate-CoA ligase</fullName>
    </submittedName>
</protein>
<evidence type="ECO:0000256" key="1">
    <source>
        <dbReference type="ARBA" id="ARBA00022598"/>
    </source>
</evidence>
<sequence>MEALVEPDAANGQPAVEAPPVHFNFAAHLFALNEARALKPAYIDDNGVMPYGELESLARRFASALTKLGIHPEERVLLVMHDTTDLPVAFLGALYAGVVPVVANTLLTAADYTYMLDHSRARAVIATGTLLQVITQALADKADEGCVLVVSRPQDADLPGEHVFRRMIDESTPRATPWASHADDIAFWLYSSGSTGKPKGTVHTHANLYWTAELYGKRVLGIREDDVVYSAAKLFFAYGLGNSLTFPLSVGATAILMAGRPAPEAVFAQLTRHKPTIFYGVPTLYAGMLASPDLPARADVRLRVCTSAGEALPRETGEHFTERFGCEILDGIGSTEMLHIFLSNRAGHVAYGTTGTAVPGYDIELRDESGQPVPDGEIGDLYIRGPSAALMYWCNRDKSRATFLGDWLKSGDKYRRLPDGNYTYAGRSDDMLKVSGQYVSPIEVEMVLMQHDDVLEAAVVGVTRDGLMKTRAFVVLKHEATATDAFAAELKAFVKARLAPHKYPREILFVDDLPKTATGKIQRFKLREAP</sequence>
<dbReference type="EMBL" id="FNRQ01000006">
    <property type="protein sequence ID" value="SEB10455.1"/>
    <property type="molecule type" value="Genomic_DNA"/>
</dbReference>
<dbReference type="Gene3D" id="3.40.50.12820">
    <property type="match status" value="1"/>
</dbReference>
<dbReference type="AlphaFoldDB" id="A0A1H4GLH2"/>
<evidence type="ECO:0000259" key="3">
    <source>
        <dbReference type="Pfam" id="PF13193"/>
    </source>
</evidence>
<dbReference type="RefSeq" id="WP_090535436.1">
    <property type="nucleotide sequence ID" value="NZ_FNRQ01000006.1"/>
</dbReference>
<gene>
    <name evidence="4" type="ORF">SAMN05192564_106139</name>
</gene>
<dbReference type="PANTHER" id="PTHR43352">
    <property type="entry name" value="ACETYL-COA SYNTHETASE"/>
    <property type="match status" value="1"/>
</dbReference>
<dbReference type="Gene3D" id="2.30.38.10">
    <property type="entry name" value="Luciferase, Domain 3"/>
    <property type="match status" value="1"/>
</dbReference>
<dbReference type="CDD" id="cd05959">
    <property type="entry name" value="BCL_4HBCL"/>
    <property type="match status" value="1"/>
</dbReference>
<keyword evidence="5" id="KW-1185">Reference proteome</keyword>
<dbReference type="Pfam" id="PF13193">
    <property type="entry name" value="AMP-binding_C"/>
    <property type="match status" value="1"/>
</dbReference>
<dbReference type="GO" id="GO:0044550">
    <property type="term" value="P:secondary metabolite biosynthetic process"/>
    <property type="evidence" value="ECO:0007669"/>
    <property type="project" value="TreeGrafter"/>
</dbReference>
<reference evidence="5" key="1">
    <citation type="submission" date="2016-10" db="EMBL/GenBank/DDBJ databases">
        <authorList>
            <person name="Varghese N."/>
            <person name="Submissions S."/>
        </authorList>
    </citation>
    <scope>NUCLEOTIDE SEQUENCE [LARGE SCALE GENOMIC DNA]</scope>
    <source>
        <strain evidence="5">LMG 24000</strain>
    </source>
</reference>
<dbReference type="InterPro" id="IPR011957">
    <property type="entry name" value="Benz_CoA_lig"/>
</dbReference>
<dbReference type="NCBIfam" id="TIGR02262">
    <property type="entry name" value="benz_CoA_lig"/>
    <property type="match status" value="1"/>
</dbReference>
<evidence type="ECO:0000313" key="4">
    <source>
        <dbReference type="EMBL" id="SEB10455.1"/>
    </source>
</evidence>
<dbReference type="InterPro" id="IPR025110">
    <property type="entry name" value="AMP-bd_C"/>
</dbReference>
<dbReference type="Proteomes" id="UP000198638">
    <property type="component" value="Unassembled WGS sequence"/>
</dbReference>
<proteinExistence type="predicted"/>
<accession>A0A1H4GLH2</accession>
<dbReference type="Pfam" id="PF00501">
    <property type="entry name" value="AMP-binding"/>
    <property type="match status" value="1"/>
</dbReference>
<dbReference type="GO" id="GO:0016405">
    <property type="term" value="F:CoA-ligase activity"/>
    <property type="evidence" value="ECO:0007669"/>
    <property type="project" value="InterPro"/>
</dbReference>
<dbReference type="STRING" id="83784.SAMN05192564_106139"/>
<dbReference type="GO" id="GO:0016878">
    <property type="term" value="F:acid-thiol ligase activity"/>
    <property type="evidence" value="ECO:0007669"/>
    <property type="project" value="TreeGrafter"/>
</dbReference>
<dbReference type="SUPFAM" id="SSF56801">
    <property type="entry name" value="Acetyl-CoA synthetase-like"/>
    <property type="match status" value="1"/>
</dbReference>
<evidence type="ECO:0000259" key="2">
    <source>
        <dbReference type="Pfam" id="PF00501"/>
    </source>
</evidence>
<dbReference type="GO" id="GO:0005524">
    <property type="term" value="F:ATP binding"/>
    <property type="evidence" value="ECO:0007669"/>
    <property type="project" value="InterPro"/>
</dbReference>
<dbReference type="PANTHER" id="PTHR43352:SF1">
    <property type="entry name" value="ANTHRANILATE--COA LIGASE"/>
    <property type="match status" value="1"/>
</dbReference>
<feature type="domain" description="AMP-dependent synthetase/ligase" evidence="2">
    <location>
        <begin position="39"/>
        <end position="393"/>
    </location>
</feature>
<organism evidence="4 5">
    <name type="scientific">Paraburkholderia sartisoli</name>
    <dbReference type="NCBI Taxonomy" id="83784"/>
    <lineage>
        <taxon>Bacteria</taxon>
        <taxon>Pseudomonadati</taxon>
        <taxon>Pseudomonadota</taxon>
        <taxon>Betaproteobacteria</taxon>
        <taxon>Burkholderiales</taxon>
        <taxon>Burkholderiaceae</taxon>
        <taxon>Paraburkholderia</taxon>
    </lineage>
</organism>
<evidence type="ECO:0000313" key="5">
    <source>
        <dbReference type="Proteomes" id="UP000198638"/>
    </source>
</evidence>
<feature type="domain" description="AMP-binding enzyme C-terminal" evidence="3">
    <location>
        <begin position="443"/>
        <end position="520"/>
    </location>
</feature>
<keyword evidence="1 4" id="KW-0436">Ligase</keyword>
<dbReference type="Gene3D" id="3.40.50.980">
    <property type="match status" value="1"/>
</dbReference>
<dbReference type="OrthoDB" id="9766486at2"/>
<dbReference type="Gene3D" id="3.30.300.30">
    <property type="match status" value="1"/>
</dbReference>
<dbReference type="InterPro" id="IPR045851">
    <property type="entry name" value="AMP-bd_C_sf"/>
</dbReference>
<name>A0A1H4GLH2_9BURK</name>
<dbReference type="InterPro" id="IPR000873">
    <property type="entry name" value="AMP-dep_synth/lig_dom"/>
</dbReference>